<organism evidence="6 7">
    <name type="scientific">Poseidonibacter parvus</name>
    <dbReference type="NCBI Taxonomy" id="1850254"/>
    <lineage>
        <taxon>Bacteria</taxon>
        <taxon>Pseudomonadati</taxon>
        <taxon>Campylobacterota</taxon>
        <taxon>Epsilonproteobacteria</taxon>
        <taxon>Campylobacterales</taxon>
        <taxon>Arcobacteraceae</taxon>
        <taxon>Poseidonibacter</taxon>
    </lineage>
</organism>
<reference evidence="6 7" key="1">
    <citation type="submission" date="2017-01" db="EMBL/GenBank/DDBJ databases">
        <title>Genome sequencing of Arcobacter sp. LPB0137.</title>
        <authorList>
            <person name="Lee G.-W."/>
            <person name="Yi H."/>
        </authorList>
    </citation>
    <scope>NUCLEOTIDE SEQUENCE [LARGE SCALE GENOMIC DNA]</scope>
    <source>
        <strain evidence="6 7">LPB0137</strain>
    </source>
</reference>
<dbReference type="GO" id="GO:0046677">
    <property type="term" value="P:response to antibiotic"/>
    <property type="evidence" value="ECO:0007669"/>
    <property type="project" value="UniProtKB-KW"/>
</dbReference>
<evidence type="ECO:0000256" key="4">
    <source>
        <dbReference type="ARBA" id="ARBA00023251"/>
    </source>
</evidence>
<keyword evidence="4" id="KW-0046">Antibiotic resistance</keyword>
<dbReference type="AlphaFoldDB" id="A0A1P8KR34"/>
<keyword evidence="3" id="KW-1015">Disulfide bond</keyword>
<evidence type="ECO:0000256" key="2">
    <source>
        <dbReference type="ARBA" id="ARBA00012865"/>
    </source>
</evidence>
<name>A0A1P8KR34_9BACT</name>
<dbReference type="PANTHER" id="PTHR43628:SF1">
    <property type="entry name" value="CHITIN SYNTHASE REGULATORY FACTOR 2-RELATED"/>
    <property type="match status" value="1"/>
</dbReference>
<gene>
    <name evidence="6" type="ORF">LPB137_13425</name>
</gene>
<evidence type="ECO:0000313" key="7">
    <source>
        <dbReference type="Proteomes" id="UP000186074"/>
    </source>
</evidence>
<sequence>MIKSVKFLLLTSISSLLLVGCANHDAALKTMPNEIAQANECISTNKEFESDCYDLISYKNSIAMLRSGVNAYSKGNYKEAFHRYTVAQQKGNFYANSLLADLYNKGNGVNKNQEKALELLEDVSSVDGIAAYKLSFYYVNKKDYDEALELLEFAANNNVKKAQYELSKIYRDGTITKDNPQKAKFWYERYEDKSDSLIRKIYGI</sequence>
<dbReference type="EMBL" id="CP019070">
    <property type="protein sequence ID" value="APW67020.1"/>
    <property type="molecule type" value="Genomic_DNA"/>
</dbReference>
<dbReference type="STRING" id="1850254.LPB137_13425"/>
<proteinExistence type="predicted"/>
<keyword evidence="7" id="KW-1185">Reference proteome</keyword>
<dbReference type="Proteomes" id="UP000186074">
    <property type="component" value="Chromosome"/>
</dbReference>
<evidence type="ECO:0000313" key="6">
    <source>
        <dbReference type="EMBL" id="APW67020.1"/>
    </source>
</evidence>
<dbReference type="EC" id="3.5.2.6" evidence="2"/>
<dbReference type="InterPro" id="IPR006597">
    <property type="entry name" value="Sel1-like"/>
</dbReference>
<evidence type="ECO:0000256" key="5">
    <source>
        <dbReference type="SAM" id="SignalP"/>
    </source>
</evidence>
<dbReference type="GO" id="GO:0008800">
    <property type="term" value="F:beta-lactamase activity"/>
    <property type="evidence" value="ECO:0007669"/>
    <property type="project" value="UniProtKB-EC"/>
</dbReference>
<evidence type="ECO:0000256" key="3">
    <source>
        <dbReference type="ARBA" id="ARBA00023157"/>
    </source>
</evidence>
<feature type="signal peptide" evidence="5">
    <location>
        <begin position="1"/>
        <end position="26"/>
    </location>
</feature>
<dbReference type="PROSITE" id="PS51257">
    <property type="entry name" value="PROKAR_LIPOPROTEIN"/>
    <property type="match status" value="1"/>
</dbReference>
<dbReference type="KEGG" id="alp:LPB137_13425"/>
<evidence type="ECO:0000256" key="1">
    <source>
        <dbReference type="ARBA" id="ARBA00001526"/>
    </source>
</evidence>
<dbReference type="Pfam" id="PF08238">
    <property type="entry name" value="Sel1"/>
    <property type="match status" value="3"/>
</dbReference>
<dbReference type="InterPro" id="IPR011990">
    <property type="entry name" value="TPR-like_helical_dom_sf"/>
</dbReference>
<comment type="catalytic activity">
    <reaction evidence="1">
        <text>a beta-lactam + H2O = a substituted beta-amino acid</text>
        <dbReference type="Rhea" id="RHEA:20401"/>
        <dbReference type="ChEBI" id="CHEBI:15377"/>
        <dbReference type="ChEBI" id="CHEBI:35627"/>
        <dbReference type="ChEBI" id="CHEBI:140347"/>
        <dbReference type="EC" id="3.5.2.6"/>
    </reaction>
</comment>
<dbReference type="PANTHER" id="PTHR43628">
    <property type="entry name" value="ACTIVATOR OF C KINASE PROTEIN 1-RELATED"/>
    <property type="match status" value="1"/>
</dbReference>
<dbReference type="SMART" id="SM00671">
    <property type="entry name" value="SEL1"/>
    <property type="match status" value="3"/>
</dbReference>
<keyword evidence="5" id="KW-0732">Signal</keyword>
<dbReference type="InterPro" id="IPR052945">
    <property type="entry name" value="Mitotic_Regulator"/>
</dbReference>
<dbReference type="Gene3D" id="1.25.40.10">
    <property type="entry name" value="Tetratricopeptide repeat domain"/>
    <property type="match status" value="1"/>
</dbReference>
<feature type="chain" id="PRO_5012546403" description="beta-lactamase" evidence="5">
    <location>
        <begin position="27"/>
        <end position="204"/>
    </location>
</feature>
<dbReference type="SUPFAM" id="SSF81901">
    <property type="entry name" value="HCP-like"/>
    <property type="match status" value="1"/>
</dbReference>
<accession>A0A1P8KR34</accession>
<protein>
    <recommendedName>
        <fullName evidence="2">beta-lactamase</fullName>
        <ecNumber evidence="2">3.5.2.6</ecNumber>
    </recommendedName>
</protein>